<sequence length="145" mass="15607">MVLGVSASAALGDTPPRSAMDPAGCESLIFSRQCYLAGVGADLSCRCLIDRRAVRDEFRNNTQFSFISLLPAGGVLVSIGLHPYSLPGEWADGRGLRRPAHLSRLGRCAPLWRGEFASEATTPGFYPPTVAANFICAMAFHRRPP</sequence>
<proteinExistence type="predicted"/>
<gene>
    <name evidence="1" type="ORF">J4732_21925</name>
</gene>
<dbReference type="EMBL" id="JAGETR010000234">
    <property type="protein sequence ID" value="MBO2007360.1"/>
    <property type="molecule type" value="Genomic_DNA"/>
</dbReference>
<dbReference type="AlphaFoldDB" id="A0A939SUY7"/>
<name>A0A939SUY7_SERMA</name>
<organism evidence="1">
    <name type="scientific">Serratia marcescens</name>
    <dbReference type="NCBI Taxonomy" id="615"/>
    <lineage>
        <taxon>Bacteria</taxon>
        <taxon>Pseudomonadati</taxon>
        <taxon>Pseudomonadota</taxon>
        <taxon>Gammaproteobacteria</taxon>
        <taxon>Enterobacterales</taxon>
        <taxon>Yersiniaceae</taxon>
        <taxon>Serratia</taxon>
    </lineage>
</organism>
<protein>
    <submittedName>
        <fullName evidence="1">Uncharacterized protein</fullName>
    </submittedName>
</protein>
<reference evidence="1" key="1">
    <citation type="submission" date="2021-03" db="EMBL/GenBank/DDBJ databases">
        <title>Molecular epidemiology and mechanisms of colistin and carbapenem resistance in Enterobacteriaceae from clinical isolates, the environment and porcine samples in Pretoria, South Africa.</title>
        <authorList>
            <person name="Bogoshi D."/>
            <person name="Mbelle N.M."/>
            <person name="Naidoo V."/>
            <person name="Osei Sekyere J."/>
        </authorList>
    </citation>
    <scope>NUCLEOTIDE SEQUENCE</scope>
    <source>
        <strain evidence="1">C080</strain>
    </source>
</reference>
<comment type="caution">
    <text evidence="1">The sequence shown here is derived from an EMBL/GenBank/DDBJ whole genome shotgun (WGS) entry which is preliminary data.</text>
</comment>
<accession>A0A939SUY7</accession>
<evidence type="ECO:0000313" key="1">
    <source>
        <dbReference type="EMBL" id="MBO2007360.1"/>
    </source>
</evidence>